<keyword evidence="4" id="KW-0812">Transmembrane</keyword>
<feature type="domain" description="Ammonium transporter AmtB-like" evidence="6">
    <location>
        <begin position="54"/>
        <end position="481"/>
    </location>
</feature>
<feature type="transmembrane region" description="Helical" evidence="4">
    <location>
        <begin position="351"/>
        <end position="371"/>
    </location>
</feature>
<dbReference type="NCBIfam" id="TIGR00836">
    <property type="entry name" value="amt"/>
    <property type="match status" value="1"/>
</dbReference>
<dbReference type="AlphaFoldDB" id="A0A9K3LXP1"/>
<dbReference type="InterPro" id="IPR001905">
    <property type="entry name" value="Ammonium_transpt"/>
</dbReference>
<dbReference type="FunFam" id="1.10.3430.10:FF:000016">
    <property type="entry name" value="Ammonium transporter"/>
    <property type="match status" value="1"/>
</dbReference>
<dbReference type="InterPro" id="IPR024041">
    <property type="entry name" value="NH4_transpt_AmtB-like_dom"/>
</dbReference>
<evidence type="ECO:0000313" key="8">
    <source>
        <dbReference type="EMBL" id="KAG7370042.1"/>
    </source>
</evidence>
<feature type="transmembrane region" description="Helical" evidence="4">
    <location>
        <begin position="163"/>
        <end position="185"/>
    </location>
</feature>
<feature type="transmembrane region" description="Helical" evidence="4">
    <location>
        <begin position="137"/>
        <end position="156"/>
    </location>
</feature>
<dbReference type="GO" id="GO:0008519">
    <property type="term" value="F:ammonium channel activity"/>
    <property type="evidence" value="ECO:0007669"/>
    <property type="project" value="InterPro"/>
</dbReference>
<feature type="transmembrane region" description="Helical" evidence="4">
    <location>
        <begin position="52"/>
        <end position="76"/>
    </location>
</feature>
<keyword evidence="4" id="KW-1133">Transmembrane helix</keyword>
<sequence>MLSSMSSVPGNVFLDCAAQNPDAGANSTFMLQCISDTYQNAEESSAANVHSFLLVVCGALIFFMQAGFAMLCAGSVRLKNVQNTMLKNLLDACGAALAFFLLGYGIAFGGNDDEGAADQKTFIGTSDYASVGTSSALWFYQYTFSATSVTIVAGTLAERCQMAAYLCYSAVVAGFIYPVVAHALWSHSGFLSHSNNNPFLNSGVIDFAGGAVVHLTGGLVALIATCILGPRRGRFYDAQGEPLESPKEFPGHSVALQLLGTMVLWFGWYGFSPGSALLLGPNSNFGIVAANAAVSTALSGAAGGVTALFSNMWIEERRSGEPHFSIGMAMNGALSGLVASTSGCAVLEPGLAIVTGLIAGWLYMWSSSFLLRIRIDDAVNAIPVHMFNGAWGLLATGLFASPEKMEVTFGYSNHPGLFYSFRNGGVDAALFANQLVGLLFVTGWCLFTMLPFFIWLNYMGWLRADSLEELVGLDLSYHGGSGAGNMGAVKKEYVDAYNRHKSALRKRKTPNLSSSDDLEGSDAATMAAGTKS</sequence>
<comment type="subcellular location">
    <subcellularLocation>
        <location evidence="4">Cell membrane</location>
        <topology evidence="4">Multi-pass membrane protein</topology>
    </subcellularLocation>
</comment>
<evidence type="ECO:0000256" key="4">
    <source>
        <dbReference type="RuleBase" id="RU362002"/>
    </source>
</evidence>
<proteinExistence type="inferred from homology"/>
<feature type="transmembrane region" description="Helical" evidence="4">
    <location>
        <begin position="288"/>
        <end position="310"/>
    </location>
</feature>
<dbReference type="EMBL" id="JAGRRH010000121">
    <property type="protein sequence ID" value="KAG7336507.1"/>
    <property type="molecule type" value="Genomic_DNA"/>
</dbReference>
<dbReference type="Pfam" id="PF00909">
    <property type="entry name" value="Ammonium_transp"/>
    <property type="match status" value="1"/>
</dbReference>
<evidence type="ECO:0000259" key="6">
    <source>
        <dbReference type="Pfam" id="PF00909"/>
    </source>
</evidence>
<keyword evidence="3 4" id="KW-0924">Ammonia transport</keyword>
<reference evidence="8" key="2">
    <citation type="submission" date="2021-04" db="EMBL/GenBank/DDBJ databases">
        <authorList>
            <person name="Podell S."/>
        </authorList>
    </citation>
    <scope>NUCLEOTIDE SEQUENCE</scope>
    <source>
        <strain evidence="8">Hildebrandi</strain>
    </source>
</reference>
<feature type="transmembrane region" description="Helical" evidence="4">
    <location>
        <begin position="205"/>
        <end position="228"/>
    </location>
</feature>
<dbReference type="PANTHER" id="PTHR11730:SF6">
    <property type="entry name" value="AMMONIUM TRANSPORTER"/>
    <property type="match status" value="1"/>
</dbReference>
<feature type="transmembrane region" description="Helical" evidence="4">
    <location>
        <begin position="88"/>
        <end position="107"/>
    </location>
</feature>
<keyword evidence="2 4" id="KW-0813">Transport</keyword>
<feature type="region of interest" description="Disordered" evidence="5">
    <location>
        <begin position="504"/>
        <end position="532"/>
    </location>
</feature>
<comment type="similarity">
    <text evidence="1 4">Belongs to the ammonia transporter channel (TC 1.A.11.2) family.</text>
</comment>
<dbReference type="EMBL" id="JAGRRH010000005">
    <property type="protein sequence ID" value="KAG7370042.1"/>
    <property type="molecule type" value="Genomic_DNA"/>
</dbReference>
<dbReference type="Proteomes" id="UP000693970">
    <property type="component" value="Unassembled WGS sequence"/>
</dbReference>
<gene>
    <name evidence="8" type="ORF">IV203_027788</name>
    <name evidence="7" type="ORF">IV203_038852</name>
</gene>
<feature type="transmembrane region" description="Helical" evidence="4">
    <location>
        <begin position="378"/>
        <end position="400"/>
    </location>
</feature>
<dbReference type="PANTHER" id="PTHR11730">
    <property type="entry name" value="AMMONIUM TRANSPORTER"/>
    <property type="match status" value="1"/>
</dbReference>
<evidence type="ECO:0000256" key="5">
    <source>
        <dbReference type="SAM" id="MobiDB-lite"/>
    </source>
</evidence>
<protein>
    <recommendedName>
        <fullName evidence="4">Ammonium transporter</fullName>
    </recommendedName>
</protein>
<evidence type="ECO:0000256" key="2">
    <source>
        <dbReference type="ARBA" id="ARBA00022448"/>
    </source>
</evidence>
<evidence type="ECO:0000256" key="1">
    <source>
        <dbReference type="ARBA" id="ARBA00005887"/>
    </source>
</evidence>
<feature type="transmembrane region" description="Helical" evidence="4">
    <location>
        <begin position="249"/>
        <end position="268"/>
    </location>
</feature>
<reference evidence="8" key="1">
    <citation type="journal article" date="2021" name="Sci. Rep.">
        <title>Diploid genomic architecture of Nitzschia inconspicua, an elite biomass production diatom.</title>
        <authorList>
            <person name="Oliver A."/>
            <person name="Podell S."/>
            <person name="Pinowska A."/>
            <person name="Traller J.C."/>
            <person name="Smith S.R."/>
            <person name="McClure R."/>
            <person name="Beliaev A."/>
            <person name="Bohutskyi P."/>
            <person name="Hill E.A."/>
            <person name="Rabines A."/>
            <person name="Zheng H."/>
            <person name="Allen L.Z."/>
            <person name="Kuo A."/>
            <person name="Grigoriev I.V."/>
            <person name="Allen A.E."/>
            <person name="Hazlebeck D."/>
            <person name="Allen E.E."/>
        </authorList>
    </citation>
    <scope>NUCLEOTIDE SEQUENCE</scope>
    <source>
        <strain evidence="8">Hildebrandi</strain>
    </source>
</reference>
<accession>A0A9K3LXP1</accession>
<dbReference type="GO" id="GO:0097272">
    <property type="term" value="P:ammonium homeostasis"/>
    <property type="evidence" value="ECO:0007669"/>
    <property type="project" value="TreeGrafter"/>
</dbReference>
<dbReference type="OrthoDB" id="39186at2759"/>
<evidence type="ECO:0000313" key="9">
    <source>
        <dbReference type="Proteomes" id="UP000693970"/>
    </source>
</evidence>
<name>A0A9K3LXP1_9STRA</name>
<keyword evidence="9" id="KW-1185">Reference proteome</keyword>
<organism evidence="8 9">
    <name type="scientific">Nitzschia inconspicua</name>
    <dbReference type="NCBI Taxonomy" id="303405"/>
    <lineage>
        <taxon>Eukaryota</taxon>
        <taxon>Sar</taxon>
        <taxon>Stramenopiles</taxon>
        <taxon>Ochrophyta</taxon>
        <taxon>Bacillariophyta</taxon>
        <taxon>Bacillariophyceae</taxon>
        <taxon>Bacillariophycidae</taxon>
        <taxon>Bacillariales</taxon>
        <taxon>Bacillariaceae</taxon>
        <taxon>Nitzschia</taxon>
    </lineage>
</organism>
<comment type="caution">
    <text evidence="8">The sequence shown here is derived from an EMBL/GenBank/DDBJ whole genome shotgun (WGS) entry which is preliminary data.</text>
</comment>
<evidence type="ECO:0000256" key="3">
    <source>
        <dbReference type="ARBA" id="ARBA00023177"/>
    </source>
</evidence>
<evidence type="ECO:0000313" key="7">
    <source>
        <dbReference type="EMBL" id="KAG7336507.1"/>
    </source>
</evidence>
<feature type="transmembrane region" description="Helical" evidence="4">
    <location>
        <begin position="322"/>
        <end position="339"/>
    </location>
</feature>
<keyword evidence="4" id="KW-0472">Membrane</keyword>
<feature type="transmembrane region" description="Helical" evidence="4">
    <location>
        <begin position="435"/>
        <end position="456"/>
    </location>
</feature>
<dbReference type="GO" id="GO:0005886">
    <property type="term" value="C:plasma membrane"/>
    <property type="evidence" value="ECO:0007669"/>
    <property type="project" value="UniProtKB-SubCell"/>
</dbReference>